<evidence type="ECO:0000313" key="8">
    <source>
        <dbReference type="Proteomes" id="UP000237968"/>
    </source>
</evidence>
<dbReference type="Gene3D" id="1.10.510.10">
    <property type="entry name" value="Transferase(Phosphotransferase) domain 1"/>
    <property type="match status" value="1"/>
</dbReference>
<name>A0A2S9XCY4_9BACT</name>
<dbReference type="Pfam" id="PF13191">
    <property type="entry name" value="AAA_16"/>
    <property type="match status" value="1"/>
</dbReference>
<dbReference type="InterPro" id="IPR000719">
    <property type="entry name" value="Prot_kinase_dom"/>
</dbReference>
<evidence type="ECO:0000256" key="4">
    <source>
        <dbReference type="ARBA" id="ARBA00022840"/>
    </source>
</evidence>
<dbReference type="OrthoDB" id="5477118at2"/>
<proteinExistence type="predicted"/>
<feature type="domain" description="Protein kinase" evidence="6">
    <location>
        <begin position="45"/>
        <end position="306"/>
    </location>
</feature>
<dbReference type="PROSITE" id="PS00108">
    <property type="entry name" value="PROTEIN_KINASE_ST"/>
    <property type="match status" value="1"/>
</dbReference>
<dbReference type="Pfam" id="PF00069">
    <property type="entry name" value="Pkinase"/>
    <property type="match status" value="1"/>
</dbReference>
<comment type="caution">
    <text evidence="7">The sequence shown here is derived from an EMBL/GenBank/DDBJ whole genome shotgun (WGS) entry which is preliminary data.</text>
</comment>
<dbReference type="PANTHER" id="PTHR43289:SF6">
    <property type="entry name" value="SERINE_THREONINE-PROTEIN KINASE NEKL-3"/>
    <property type="match status" value="1"/>
</dbReference>
<dbReference type="SUPFAM" id="SSF52540">
    <property type="entry name" value="P-loop containing nucleoside triphosphate hydrolases"/>
    <property type="match status" value="1"/>
</dbReference>
<keyword evidence="8" id="KW-1185">Reference proteome</keyword>
<dbReference type="InterPro" id="IPR008271">
    <property type="entry name" value="Ser/Thr_kinase_AS"/>
</dbReference>
<accession>A0A2S9XCY4</accession>
<evidence type="ECO:0000256" key="1">
    <source>
        <dbReference type="ARBA" id="ARBA00022679"/>
    </source>
</evidence>
<evidence type="ECO:0000256" key="3">
    <source>
        <dbReference type="ARBA" id="ARBA00022777"/>
    </source>
</evidence>
<dbReference type="EMBL" id="PVNK01000274">
    <property type="protein sequence ID" value="PRP90650.1"/>
    <property type="molecule type" value="Genomic_DNA"/>
</dbReference>
<keyword evidence="1 7" id="KW-0808">Transferase</keyword>
<dbReference type="CDD" id="cd14014">
    <property type="entry name" value="STKc_PknB_like"/>
    <property type="match status" value="1"/>
</dbReference>
<dbReference type="SUPFAM" id="SSF56112">
    <property type="entry name" value="Protein kinase-like (PK-like)"/>
    <property type="match status" value="1"/>
</dbReference>
<keyword evidence="4 5" id="KW-0067">ATP-binding</keyword>
<protein>
    <submittedName>
        <fullName evidence="7">Serine/threonine-protein kinase PrkC</fullName>
        <ecNumber evidence="7">2.7.11.1</ecNumber>
    </submittedName>
</protein>
<dbReference type="GO" id="GO:0004674">
    <property type="term" value="F:protein serine/threonine kinase activity"/>
    <property type="evidence" value="ECO:0007669"/>
    <property type="project" value="UniProtKB-EC"/>
</dbReference>
<reference evidence="7 8" key="1">
    <citation type="submission" date="2018-03" db="EMBL/GenBank/DDBJ databases">
        <title>Draft Genome Sequences of the Obligatory Marine Myxobacteria Enhygromyxa salina SWB005.</title>
        <authorList>
            <person name="Poehlein A."/>
            <person name="Moghaddam J.A."/>
            <person name="Harms H."/>
            <person name="Alanjari M."/>
            <person name="Koenig G.M."/>
            <person name="Daniel R."/>
            <person name="Schaeberle T.F."/>
        </authorList>
    </citation>
    <scope>NUCLEOTIDE SEQUENCE [LARGE SCALE GENOMIC DNA]</scope>
    <source>
        <strain evidence="7 8">SWB005</strain>
    </source>
</reference>
<evidence type="ECO:0000256" key="5">
    <source>
        <dbReference type="PROSITE-ProRule" id="PRU10141"/>
    </source>
</evidence>
<dbReference type="RefSeq" id="WP_106395446.1">
    <property type="nucleotide sequence ID" value="NZ_PVNK01000274.1"/>
</dbReference>
<sequence length="1294" mass="140655">MAFDEQPSSEVTEPGVLLSTGRASEAGAVPIRGRDVEIGDRLGAHEVERRLGAGGMGEVFAARSLETGELVALKVLAQAGSTALYRFKREFRALADVAHPNLITLHELVVPREGLPFFTMELVDGVPFTDYVRGRTPPGHLPNLVRLGRALAQLVVGLQHLHRQQCLHRDVKPSNVLVSRAGRVVILDFGLVSELAVLDEGLTHDGAPLGTPAYMSPEQAIAGKTTPAADYYAVGVMLYECLTGELPFRGSGIEVMIHKQEGDIPDPRSRVADVPPALRSLCMRLLARDPDSRPVGRELIAEVEELDFGPRSAGGSSSSGHGLAVSSEAFAGMSLSSSSVSASEAELGERAPFIGRRRELGQLRAALRDVEETGAAVTVHVHGASGFGKSALLTRFLDRVRHKHEAFVFRGRCFERESVPYKGVDAIIDATSVQLRRMPELEVAALQPRQLAALTRIFPVLGDVWPKPQDPGPAAGVELRRQGLAALRELVQRLSTRAPLVVCVDDFQWADVDSVHLLNTLMRPPDPPALLVILGFRDDLELRPGARAAMTELRSPAALAGRDVRELLLGPLEHQDALALTMKLMGDAADPALARVYVERAGANPFYLSQMILGAAVDGEGASELSLDEIVARRIVDLDADARRLLALVAVAGGPTPMKVMLELVELEPPASVEAIVDELCSLGLLIRPRAETDGEGPVARGDWVVETAHGRIGELVLGELEPAELRVLHLELAEVLEHHGPELETLAEHFFQGGEAARAAEYTERAAIAAAEALAFARAVELYERALELLPPTASGAKRRELRLALAHQLINFGRGAKAADILLELAVVARPDEARSLRRRAAEQLLRAGRLDEGLDLSRTLFAELGEPMPRGLWGAVWMIVRERARLWFRGLLGQPSPRPESDIPEQLLTRLDVISSVATGLSLQEVILSQALHARALVLAHEAAEPRRLGLVLSVEFMAQAAMGRGERARQMLVSCREIATRVDDIELDRAIDLSEAMIDWFAARMPRARLRLAKLLRGIEASPGSDWIRAYAAIRYAETCQLSGQLGELRRELPGWVTSARDHGNLHELASLLGVAATTALCFDDLEGARRSLAAGRESWDASRYTVPDLTLDLSAINVMLYAGEVDGALAEVEATLAKVRASGMGRIGRVADLMDQARARVTVRAAVRSPSDGGLRREVERACRRHRKFDDPLYRGEAQIHEAALHSLSGEREATRRAWRDAALHLDEHSMGAHLAAVRLRLAAVTRGRESAELEALAEDYLREQGIPNRARFVDWLAPVAEGVKKPQA</sequence>
<dbReference type="Gene3D" id="3.40.50.300">
    <property type="entry name" value="P-loop containing nucleotide triphosphate hydrolases"/>
    <property type="match status" value="1"/>
</dbReference>
<dbReference type="PANTHER" id="PTHR43289">
    <property type="entry name" value="MITOGEN-ACTIVATED PROTEIN KINASE KINASE KINASE 20-RELATED"/>
    <property type="match status" value="1"/>
</dbReference>
<dbReference type="Proteomes" id="UP000237968">
    <property type="component" value="Unassembled WGS sequence"/>
</dbReference>
<dbReference type="InterPro" id="IPR041664">
    <property type="entry name" value="AAA_16"/>
</dbReference>
<keyword evidence="3 7" id="KW-0418">Kinase</keyword>
<dbReference type="GO" id="GO:0005524">
    <property type="term" value="F:ATP binding"/>
    <property type="evidence" value="ECO:0007669"/>
    <property type="project" value="UniProtKB-UniRule"/>
</dbReference>
<keyword evidence="2 5" id="KW-0547">Nucleotide-binding</keyword>
<dbReference type="InterPro" id="IPR017441">
    <property type="entry name" value="Protein_kinase_ATP_BS"/>
</dbReference>
<evidence type="ECO:0000313" key="7">
    <source>
        <dbReference type="EMBL" id="PRP90650.1"/>
    </source>
</evidence>
<evidence type="ECO:0000256" key="2">
    <source>
        <dbReference type="ARBA" id="ARBA00022741"/>
    </source>
</evidence>
<dbReference type="InterPro" id="IPR027417">
    <property type="entry name" value="P-loop_NTPase"/>
</dbReference>
<dbReference type="SMART" id="SM00220">
    <property type="entry name" value="S_TKc"/>
    <property type="match status" value="1"/>
</dbReference>
<dbReference type="PROSITE" id="PS00107">
    <property type="entry name" value="PROTEIN_KINASE_ATP"/>
    <property type="match status" value="1"/>
</dbReference>
<dbReference type="EC" id="2.7.11.1" evidence="7"/>
<dbReference type="Gene3D" id="3.30.200.20">
    <property type="entry name" value="Phosphorylase Kinase, domain 1"/>
    <property type="match status" value="1"/>
</dbReference>
<feature type="binding site" evidence="5">
    <location>
        <position position="74"/>
    </location>
    <ligand>
        <name>ATP</name>
        <dbReference type="ChEBI" id="CHEBI:30616"/>
    </ligand>
</feature>
<dbReference type="PROSITE" id="PS50011">
    <property type="entry name" value="PROTEIN_KINASE_DOM"/>
    <property type="match status" value="1"/>
</dbReference>
<evidence type="ECO:0000259" key="6">
    <source>
        <dbReference type="PROSITE" id="PS50011"/>
    </source>
</evidence>
<organism evidence="7 8">
    <name type="scientific">Enhygromyxa salina</name>
    <dbReference type="NCBI Taxonomy" id="215803"/>
    <lineage>
        <taxon>Bacteria</taxon>
        <taxon>Pseudomonadati</taxon>
        <taxon>Myxococcota</taxon>
        <taxon>Polyangia</taxon>
        <taxon>Nannocystales</taxon>
        <taxon>Nannocystaceae</taxon>
        <taxon>Enhygromyxa</taxon>
    </lineage>
</organism>
<gene>
    <name evidence="7" type="primary">prkC_42</name>
    <name evidence="7" type="ORF">ENSA5_62680</name>
</gene>
<dbReference type="InterPro" id="IPR011009">
    <property type="entry name" value="Kinase-like_dom_sf"/>
</dbReference>